<evidence type="ECO:0000259" key="2">
    <source>
        <dbReference type="Pfam" id="PF12550"/>
    </source>
</evidence>
<keyword evidence="4" id="KW-1185">Reference proteome</keyword>
<feature type="compositionally biased region" description="Low complexity" evidence="1">
    <location>
        <begin position="100"/>
        <end position="121"/>
    </location>
</feature>
<feature type="region of interest" description="Disordered" evidence="1">
    <location>
        <begin position="343"/>
        <end position="371"/>
    </location>
</feature>
<gene>
    <name evidence="3" type="ORF">BGW38_001968</name>
</gene>
<evidence type="ECO:0000313" key="3">
    <source>
        <dbReference type="EMBL" id="KAF9581133.1"/>
    </source>
</evidence>
<accession>A0A9P6FSQ2</accession>
<dbReference type="AlphaFoldDB" id="A0A9P6FSQ2"/>
<dbReference type="Pfam" id="PF12550">
    <property type="entry name" value="GCR1_C"/>
    <property type="match status" value="1"/>
</dbReference>
<dbReference type="EMBL" id="JAABOA010001651">
    <property type="protein sequence ID" value="KAF9581133.1"/>
    <property type="molecule type" value="Genomic_DNA"/>
</dbReference>
<feature type="domain" description="Transcription activator GCR1-like" evidence="2">
    <location>
        <begin position="210"/>
        <end position="284"/>
    </location>
</feature>
<protein>
    <recommendedName>
        <fullName evidence="2">Transcription activator GCR1-like domain-containing protein</fullName>
    </recommendedName>
</protein>
<proteinExistence type="predicted"/>
<feature type="non-terminal residue" evidence="3">
    <location>
        <position position="1"/>
    </location>
</feature>
<feature type="region of interest" description="Disordered" evidence="1">
    <location>
        <begin position="82"/>
        <end position="133"/>
    </location>
</feature>
<comment type="caution">
    <text evidence="3">The sequence shown here is derived from an EMBL/GenBank/DDBJ whole genome shotgun (WGS) entry which is preliminary data.</text>
</comment>
<feature type="compositionally biased region" description="Acidic residues" evidence="1">
    <location>
        <begin position="343"/>
        <end position="356"/>
    </location>
</feature>
<evidence type="ECO:0000256" key="1">
    <source>
        <dbReference type="SAM" id="MobiDB-lite"/>
    </source>
</evidence>
<dbReference type="Proteomes" id="UP000780801">
    <property type="component" value="Unassembled WGS sequence"/>
</dbReference>
<sequence>ASVNEARQRALNTMENSMQRIGGSMTDWMHEVHRGIHRSNETQTTVVLEEMRRMTLGFFDDLSSVVNRWARKSLLSEAAVTDSNEYPRQGGQDPQCVQNQMQQMQQQLQQLMRMSSQQQRQQEPRCDEPRSRSRLQMEELREEQAHAAEYELDIDQGYEQEHEGGLQQEPQDYEAQQESQISQQSLGDMLLKLEEELATPKHGVVSNDIYEMIPQKNPLREQWQEWFYGTSEQPSIWRLNKHRGTKWRSVQGKKGNELARRYKFKRDVVFSVMEKMIGKRGTLEERQEAALLETEEILAHTSLNKYVLNIVRARNQRELGPEPEQAEVQLEVRAGVPPENLEVEERLEEEEEEEEEPLRRTRINLRRAINP</sequence>
<organism evidence="3 4">
    <name type="scientific">Lunasporangiospora selenospora</name>
    <dbReference type="NCBI Taxonomy" id="979761"/>
    <lineage>
        <taxon>Eukaryota</taxon>
        <taxon>Fungi</taxon>
        <taxon>Fungi incertae sedis</taxon>
        <taxon>Mucoromycota</taxon>
        <taxon>Mortierellomycotina</taxon>
        <taxon>Mortierellomycetes</taxon>
        <taxon>Mortierellales</taxon>
        <taxon>Mortierellaceae</taxon>
        <taxon>Lunasporangiospora</taxon>
    </lineage>
</organism>
<name>A0A9P6FSQ2_9FUNG</name>
<evidence type="ECO:0000313" key="4">
    <source>
        <dbReference type="Proteomes" id="UP000780801"/>
    </source>
</evidence>
<feature type="compositionally biased region" description="Basic and acidic residues" evidence="1">
    <location>
        <begin position="122"/>
        <end position="133"/>
    </location>
</feature>
<dbReference type="InterPro" id="IPR022210">
    <property type="entry name" value="TF_GCR1-like"/>
</dbReference>
<dbReference type="OrthoDB" id="2449199at2759"/>
<reference evidence="3" key="1">
    <citation type="journal article" date="2020" name="Fungal Divers.">
        <title>Resolving the Mortierellaceae phylogeny through synthesis of multi-gene phylogenetics and phylogenomics.</title>
        <authorList>
            <person name="Vandepol N."/>
            <person name="Liber J."/>
            <person name="Desiro A."/>
            <person name="Na H."/>
            <person name="Kennedy M."/>
            <person name="Barry K."/>
            <person name="Grigoriev I.V."/>
            <person name="Miller A.N."/>
            <person name="O'Donnell K."/>
            <person name="Stajich J.E."/>
            <person name="Bonito G."/>
        </authorList>
    </citation>
    <scope>NUCLEOTIDE SEQUENCE</scope>
    <source>
        <strain evidence="3">KOD1015</strain>
    </source>
</reference>